<protein>
    <submittedName>
        <fullName evidence="2">Helix-turn-helix domain-containing protein</fullName>
    </submittedName>
</protein>
<accession>A0ABV3Y2Q1</accession>
<dbReference type="Gene3D" id="1.10.10.10">
    <property type="entry name" value="Winged helix-like DNA-binding domain superfamily/Winged helix DNA-binding domain"/>
    <property type="match status" value="1"/>
</dbReference>
<dbReference type="InterPro" id="IPR036390">
    <property type="entry name" value="WH_DNA-bd_sf"/>
</dbReference>
<gene>
    <name evidence="2" type="ORF">AB6A68_08330</name>
</gene>
<evidence type="ECO:0000313" key="2">
    <source>
        <dbReference type="EMBL" id="MEX6429842.1"/>
    </source>
</evidence>
<proteinExistence type="predicted"/>
<dbReference type="CDD" id="cd00090">
    <property type="entry name" value="HTH_ARSR"/>
    <property type="match status" value="1"/>
</dbReference>
<keyword evidence="3" id="KW-1185">Reference proteome</keyword>
<sequence length="314" mass="33997">MRTTVEPTPLTPPVHQAGGTPPTSDNPIAEVPSSEVDPQTLTGRGLQGNAREPRSSQDMLSDGSFMGAVQALSQALGDPTRREIYLYVREHGTTTAQTIGRQFRLHPNVARHHLDRLAASGYLEVTLERTSPSQVGRPSKHYRSTGVPVLVDSLGEQANLLGRLLARALEMLDRDSAERLAYEVGLDYGHEIGLQMSGQEATKSIATSLKLVADALTRSGFSSREDSYENSLGLRNRSCPFGALVADHPVLCVTERGIIQGLLESLAVDGDLARVEPRRGGTTGCEVRIHPAHNAPITIRTQPRRPAAMDYPSQ</sequence>
<evidence type="ECO:0000313" key="3">
    <source>
        <dbReference type="Proteomes" id="UP001560267"/>
    </source>
</evidence>
<reference evidence="2 3" key="1">
    <citation type="submission" date="2024-07" db="EMBL/GenBank/DDBJ databases">
        <title>Draft Genome Sequence of Ferrimicrobium acidiphilum Strain YE2023, Isolated from a Pulp of Bioleach Reactor.</title>
        <authorList>
            <person name="Elkina Y.A."/>
            <person name="Bulaeva A.G."/>
            <person name="Beletsky A.V."/>
            <person name="Mardanov A.V."/>
        </authorList>
    </citation>
    <scope>NUCLEOTIDE SEQUENCE [LARGE SCALE GENOMIC DNA]</scope>
    <source>
        <strain evidence="2 3">YE2023</strain>
    </source>
</reference>
<dbReference type="RefSeq" id="WP_298404904.1">
    <property type="nucleotide sequence ID" value="NZ_JBFSHR010000027.1"/>
</dbReference>
<organism evidence="2 3">
    <name type="scientific">Ferrimicrobium acidiphilum</name>
    <dbReference type="NCBI Taxonomy" id="121039"/>
    <lineage>
        <taxon>Bacteria</taxon>
        <taxon>Bacillati</taxon>
        <taxon>Actinomycetota</taxon>
        <taxon>Acidimicrobiia</taxon>
        <taxon>Acidimicrobiales</taxon>
        <taxon>Acidimicrobiaceae</taxon>
        <taxon>Ferrimicrobium</taxon>
    </lineage>
</organism>
<evidence type="ECO:0000256" key="1">
    <source>
        <dbReference type="SAM" id="MobiDB-lite"/>
    </source>
</evidence>
<dbReference type="EMBL" id="JBFSHR010000027">
    <property type="protein sequence ID" value="MEX6429842.1"/>
    <property type="molecule type" value="Genomic_DNA"/>
</dbReference>
<dbReference type="Pfam" id="PF12840">
    <property type="entry name" value="HTH_20"/>
    <property type="match status" value="1"/>
</dbReference>
<feature type="region of interest" description="Disordered" evidence="1">
    <location>
        <begin position="1"/>
        <end position="61"/>
    </location>
</feature>
<comment type="caution">
    <text evidence="2">The sequence shown here is derived from an EMBL/GenBank/DDBJ whole genome shotgun (WGS) entry which is preliminary data.</text>
</comment>
<name>A0ABV3Y2Q1_9ACTN</name>
<dbReference type="InterPro" id="IPR036388">
    <property type="entry name" value="WH-like_DNA-bd_sf"/>
</dbReference>
<dbReference type="SUPFAM" id="SSF46785">
    <property type="entry name" value="Winged helix' DNA-binding domain"/>
    <property type="match status" value="1"/>
</dbReference>
<dbReference type="Proteomes" id="UP001560267">
    <property type="component" value="Unassembled WGS sequence"/>
</dbReference>
<dbReference type="InterPro" id="IPR011991">
    <property type="entry name" value="ArsR-like_HTH"/>
</dbReference>